<evidence type="ECO:0000313" key="3">
    <source>
        <dbReference type="Proteomes" id="UP000275408"/>
    </source>
</evidence>
<reference evidence="2 3" key="1">
    <citation type="journal article" date="2018" name="Sci. Rep.">
        <title>Comparative analysis of the Pocillopora damicornis genome highlights role of immune system in coral evolution.</title>
        <authorList>
            <person name="Cunning R."/>
            <person name="Bay R.A."/>
            <person name="Gillette P."/>
            <person name="Baker A.C."/>
            <person name="Traylor-Knowles N."/>
        </authorList>
    </citation>
    <scope>NUCLEOTIDE SEQUENCE [LARGE SCALE GENOMIC DNA]</scope>
    <source>
        <strain evidence="2">RSMAS</strain>
        <tissue evidence="2">Whole animal</tissue>
    </source>
</reference>
<organism evidence="2 3">
    <name type="scientific">Pocillopora damicornis</name>
    <name type="common">Cauliflower coral</name>
    <name type="synonym">Millepora damicornis</name>
    <dbReference type="NCBI Taxonomy" id="46731"/>
    <lineage>
        <taxon>Eukaryota</taxon>
        <taxon>Metazoa</taxon>
        <taxon>Cnidaria</taxon>
        <taxon>Anthozoa</taxon>
        <taxon>Hexacorallia</taxon>
        <taxon>Scleractinia</taxon>
        <taxon>Astrocoeniina</taxon>
        <taxon>Pocilloporidae</taxon>
        <taxon>Pocillopora</taxon>
    </lineage>
</organism>
<dbReference type="Proteomes" id="UP000275408">
    <property type="component" value="Unassembled WGS sequence"/>
</dbReference>
<keyword evidence="3" id="KW-1185">Reference proteome</keyword>
<proteinExistence type="predicted"/>
<gene>
    <name evidence="2" type="ORF">pdam_00025060</name>
</gene>
<evidence type="ECO:0000313" key="2">
    <source>
        <dbReference type="EMBL" id="RMX58909.1"/>
    </source>
</evidence>
<name>A0A3M6UZ86_POCDA</name>
<sequence length="121" mass="13784">WRRIITKDPSEKTSEGLPGPQLVLDYVALSEGAIRDHAFFFTDDTAKRHDMNQALAKRAGPREQDPLKYNSSSEEEKRKSKKSLSAIQLEAFSVKLIKPDRVVVGHTKNKTEFFRSGDYKC</sequence>
<accession>A0A3M6UZ86</accession>
<protein>
    <submittedName>
        <fullName evidence="2">Uncharacterized protein</fullName>
    </submittedName>
</protein>
<evidence type="ECO:0000256" key="1">
    <source>
        <dbReference type="SAM" id="MobiDB-lite"/>
    </source>
</evidence>
<dbReference type="EMBL" id="RCHS01000423">
    <property type="protein sequence ID" value="RMX58909.1"/>
    <property type="molecule type" value="Genomic_DNA"/>
</dbReference>
<feature type="non-terminal residue" evidence="2">
    <location>
        <position position="1"/>
    </location>
</feature>
<feature type="region of interest" description="Disordered" evidence="1">
    <location>
        <begin position="51"/>
        <end position="84"/>
    </location>
</feature>
<dbReference type="AlphaFoldDB" id="A0A3M6UZ86"/>
<feature type="non-terminal residue" evidence="2">
    <location>
        <position position="121"/>
    </location>
</feature>
<comment type="caution">
    <text evidence="2">The sequence shown here is derived from an EMBL/GenBank/DDBJ whole genome shotgun (WGS) entry which is preliminary data.</text>
</comment>